<evidence type="ECO:0000256" key="1">
    <source>
        <dbReference type="ARBA" id="ARBA00010515"/>
    </source>
</evidence>
<dbReference type="InterPro" id="IPR013094">
    <property type="entry name" value="AB_hydrolase_3"/>
</dbReference>
<gene>
    <name evidence="5" type="ORF">SAMN04490220_1467</name>
</gene>
<keyword evidence="2" id="KW-0378">Hydrolase</keyword>
<organism evidence="5 6">
    <name type="scientific">Rhodococcus jostii</name>
    <dbReference type="NCBI Taxonomy" id="132919"/>
    <lineage>
        <taxon>Bacteria</taxon>
        <taxon>Bacillati</taxon>
        <taxon>Actinomycetota</taxon>
        <taxon>Actinomycetes</taxon>
        <taxon>Mycobacteriales</taxon>
        <taxon>Nocardiaceae</taxon>
        <taxon>Rhodococcus</taxon>
    </lineage>
</organism>
<dbReference type="Pfam" id="PF07859">
    <property type="entry name" value="Abhydrolase_3"/>
    <property type="match status" value="1"/>
</dbReference>
<dbReference type="GO" id="GO:0004806">
    <property type="term" value="F:triacylglycerol lipase activity"/>
    <property type="evidence" value="ECO:0007669"/>
    <property type="project" value="TreeGrafter"/>
</dbReference>
<evidence type="ECO:0000256" key="3">
    <source>
        <dbReference type="PROSITE-ProRule" id="PRU10038"/>
    </source>
</evidence>
<evidence type="ECO:0000313" key="6">
    <source>
        <dbReference type="Proteomes" id="UP000183407"/>
    </source>
</evidence>
<proteinExistence type="inferred from homology"/>
<dbReference type="PROSITE" id="PS01174">
    <property type="entry name" value="LIPASE_GDXG_SER"/>
    <property type="match status" value="1"/>
</dbReference>
<reference evidence="6" key="1">
    <citation type="submission" date="2016-10" db="EMBL/GenBank/DDBJ databases">
        <authorList>
            <person name="Varghese N."/>
        </authorList>
    </citation>
    <scope>NUCLEOTIDE SEQUENCE [LARGE SCALE GENOMIC DNA]</scope>
    <source>
        <strain evidence="6">DSM 44719</strain>
    </source>
</reference>
<feature type="active site" evidence="3">
    <location>
        <position position="269"/>
    </location>
</feature>
<comment type="similarity">
    <text evidence="1">Belongs to the 'GDXG' lipolytic enzyme family.</text>
</comment>
<dbReference type="InterPro" id="IPR033140">
    <property type="entry name" value="Lipase_GDXG_put_SER_AS"/>
</dbReference>
<evidence type="ECO:0000259" key="4">
    <source>
        <dbReference type="Pfam" id="PF07859"/>
    </source>
</evidence>
<accession>A0A1H4RZ83</accession>
<protein>
    <submittedName>
        <fullName evidence="5">Acetyl esterase/lipase</fullName>
    </submittedName>
</protein>
<feature type="domain" description="Alpha/beta hydrolase fold-3" evidence="4">
    <location>
        <begin position="195"/>
        <end position="399"/>
    </location>
</feature>
<dbReference type="EMBL" id="FNTL01000004">
    <property type="protein sequence ID" value="SEC37223.1"/>
    <property type="molecule type" value="Genomic_DNA"/>
</dbReference>
<dbReference type="InterPro" id="IPR050300">
    <property type="entry name" value="GDXG_lipolytic_enzyme"/>
</dbReference>
<dbReference type="SUPFAM" id="SSF53474">
    <property type="entry name" value="alpha/beta-Hydrolases"/>
    <property type="match status" value="1"/>
</dbReference>
<dbReference type="Gene3D" id="3.40.50.1820">
    <property type="entry name" value="alpha/beta hydrolase"/>
    <property type="match status" value="1"/>
</dbReference>
<evidence type="ECO:0000313" key="5">
    <source>
        <dbReference type="EMBL" id="SEC37223.1"/>
    </source>
</evidence>
<dbReference type="AlphaFoldDB" id="A0A1H4RZ83"/>
<dbReference type="Proteomes" id="UP000183407">
    <property type="component" value="Unassembled WGS sequence"/>
</dbReference>
<dbReference type="PANTHER" id="PTHR48081:SF30">
    <property type="entry name" value="ACETYL-HYDROLASE LIPR-RELATED"/>
    <property type="match status" value="1"/>
</dbReference>
<dbReference type="PANTHER" id="PTHR48081">
    <property type="entry name" value="AB HYDROLASE SUPERFAMILY PROTEIN C4A8.06C"/>
    <property type="match status" value="1"/>
</dbReference>
<evidence type="ECO:0000256" key="2">
    <source>
        <dbReference type="ARBA" id="ARBA00022801"/>
    </source>
</evidence>
<sequence>MCGDALFSSVLSHFASAKVGREKVPASCNEVVEDPAAAVALTGSSSRALDGGRENTAEFTAGAARLERCEGDFPTGQRRSHSTGVGRLTDATPSAAWPPFVSQECRTSVCADPMSDFFPGASLRSQVLAHSLRMTVKPLLGVWAQWPSPLWPAGVIDYAARIVPPLRGVGHRSVRLEHCAAELIDAGNLGNETVVLYLHGGGFLTCGLNTHRRLVARISASAEAAVLSVGYRMMPKHPIRDAIADGVDGYRWLLGQGFEARKIVIAGDSAGGYLTFMTALTLVDLDLPRPAGLVALSPLTDMDPAGKLAHPGAGQCPVFPRSVLTALTGLADQDAHRDATGKPCASPVDGILEGLPPVLIQVGSTEMLYPDAELMAERLAASGVPITFEVWDRQVHVFQAAADLIPEANHAIAQIGNFVRTATTAHTLHSDRSDETVAL</sequence>
<name>A0A1H4RZ83_RHOJO</name>
<dbReference type="InterPro" id="IPR029058">
    <property type="entry name" value="AB_hydrolase_fold"/>
</dbReference>